<evidence type="ECO:0000256" key="1">
    <source>
        <dbReference type="ARBA" id="ARBA00004173"/>
    </source>
</evidence>
<keyword evidence="3" id="KW-0689">Ribosomal protein</keyword>
<evidence type="ECO:0000256" key="3">
    <source>
        <dbReference type="ARBA" id="ARBA00022980"/>
    </source>
</evidence>
<proteinExistence type="inferred from homology"/>
<evidence type="ECO:0000256" key="6">
    <source>
        <dbReference type="ARBA" id="ARBA00033752"/>
    </source>
</evidence>
<dbReference type="AlphaFoldDB" id="A0A0D2GSC1"/>
<dbReference type="EMBL" id="KN847481">
    <property type="protein sequence ID" value="KIX01238.1"/>
    <property type="molecule type" value="Genomic_DNA"/>
</dbReference>
<dbReference type="GO" id="GO:0005762">
    <property type="term" value="C:mitochondrial large ribosomal subunit"/>
    <property type="evidence" value="ECO:0007669"/>
    <property type="project" value="TreeGrafter"/>
</dbReference>
<dbReference type="OrthoDB" id="10252718at2759"/>
<dbReference type="InterPro" id="IPR013870">
    <property type="entry name" value="Ribosomal_mL54"/>
</dbReference>
<feature type="region of interest" description="Disordered" evidence="8">
    <location>
        <begin position="21"/>
        <end position="90"/>
    </location>
</feature>
<dbReference type="GeneID" id="25297034"/>
<dbReference type="VEuPathDB" id="FungiDB:Z518_08963"/>
<keyword evidence="10" id="KW-1185">Reference proteome</keyword>
<feature type="compositionally biased region" description="Polar residues" evidence="8">
    <location>
        <begin position="51"/>
        <end position="73"/>
    </location>
</feature>
<protein>
    <recommendedName>
        <fullName evidence="7">Large ribosomal subunit protein mL54</fullName>
    </recommendedName>
</protein>
<dbReference type="Pfam" id="PF08561">
    <property type="entry name" value="Ribosomal_L37"/>
    <property type="match status" value="1"/>
</dbReference>
<feature type="region of interest" description="Disordered" evidence="8">
    <location>
        <begin position="166"/>
        <end position="209"/>
    </location>
</feature>
<comment type="subcellular location">
    <subcellularLocation>
        <location evidence="1">Mitochondrion</location>
    </subcellularLocation>
</comment>
<comment type="similarity">
    <text evidence="6">Belongs to the mitochondrion-specific ribosomal protein mL54 family.</text>
</comment>
<evidence type="ECO:0000256" key="4">
    <source>
        <dbReference type="ARBA" id="ARBA00023128"/>
    </source>
</evidence>
<name>A0A0D2GSC1_9EURO</name>
<dbReference type="GO" id="GO:0003735">
    <property type="term" value="F:structural constituent of ribosome"/>
    <property type="evidence" value="ECO:0007669"/>
    <property type="project" value="TreeGrafter"/>
</dbReference>
<sequence>MICSNCRRIFLSRIHSSRKSSSSFRYGSTVPANPNAAPIQAPSSISIDSANPAQSSETQTPSASTATLKARSNATKELKKPAKLKSSVPGGVELKGLGYTKAQPRILAKEDDEYPDWLWTLLDAKRTTLGDSKVDLEAMTKKQRAKYERKQAKIRESLPVTVPLHEQSKDLTGPGDDAVTSLERRQEITRSARAARRRSIRESNFLKSM</sequence>
<dbReference type="PANTHER" id="PTHR28595">
    <property type="entry name" value="39S RIBOSOMAL PROTEIN L54, MITOCHONDRIAL"/>
    <property type="match status" value="1"/>
</dbReference>
<keyword evidence="5" id="KW-0687">Ribonucleoprotein</keyword>
<evidence type="ECO:0000256" key="2">
    <source>
        <dbReference type="ARBA" id="ARBA00022946"/>
    </source>
</evidence>
<dbReference type="STRING" id="1442369.A0A0D2GSC1"/>
<feature type="compositionally biased region" description="Low complexity" evidence="8">
    <location>
        <begin position="21"/>
        <end position="50"/>
    </location>
</feature>
<dbReference type="Proteomes" id="UP000053617">
    <property type="component" value="Unassembled WGS sequence"/>
</dbReference>
<gene>
    <name evidence="9" type="ORF">Z518_08963</name>
</gene>
<evidence type="ECO:0000256" key="8">
    <source>
        <dbReference type="SAM" id="MobiDB-lite"/>
    </source>
</evidence>
<dbReference type="HOGENOM" id="CLU_086132_0_0_1"/>
<evidence type="ECO:0000256" key="5">
    <source>
        <dbReference type="ARBA" id="ARBA00023274"/>
    </source>
</evidence>
<reference evidence="9 10" key="1">
    <citation type="submission" date="2015-01" db="EMBL/GenBank/DDBJ databases">
        <title>The Genome Sequence of Rhinocladiella mackenzie CBS 650.93.</title>
        <authorList>
            <consortium name="The Broad Institute Genomics Platform"/>
            <person name="Cuomo C."/>
            <person name="de Hoog S."/>
            <person name="Gorbushina A."/>
            <person name="Stielow B."/>
            <person name="Teixiera M."/>
            <person name="Abouelleil A."/>
            <person name="Chapman S.B."/>
            <person name="Priest M."/>
            <person name="Young S.K."/>
            <person name="Wortman J."/>
            <person name="Nusbaum C."/>
            <person name="Birren B."/>
        </authorList>
    </citation>
    <scope>NUCLEOTIDE SEQUENCE [LARGE SCALE GENOMIC DNA]</scope>
    <source>
        <strain evidence="9 10">CBS 650.93</strain>
    </source>
</reference>
<evidence type="ECO:0000313" key="9">
    <source>
        <dbReference type="EMBL" id="KIX01238.1"/>
    </source>
</evidence>
<keyword evidence="2" id="KW-0809">Transit peptide</keyword>
<evidence type="ECO:0000313" key="10">
    <source>
        <dbReference type="Proteomes" id="UP000053617"/>
    </source>
</evidence>
<dbReference type="RefSeq" id="XP_013268374.1">
    <property type="nucleotide sequence ID" value="XM_013412920.1"/>
</dbReference>
<accession>A0A0D2GSC1</accession>
<organism evidence="9 10">
    <name type="scientific">Rhinocladiella mackenziei CBS 650.93</name>
    <dbReference type="NCBI Taxonomy" id="1442369"/>
    <lineage>
        <taxon>Eukaryota</taxon>
        <taxon>Fungi</taxon>
        <taxon>Dikarya</taxon>
        <taxon>Ascomycota</taxon>
        <taxon>Pezizomycotina</taxon>
        <taxon>Eurotiomycetes</taxon>
        <taxon>Chaetothyriomycetidae</taxon>
        <taxon>Chaetothyriales</taxon>
        <taxon>Herpotrichiellaceae</taxon>
        <taxon>Rhinocladiella</taxon>
    </lineage>
</organism>
<evidence type="ECO:0000256" key="7">
    <source>
        <dbReference type="ARBA" id="ARBA00035179"/>
    </source>
</evidence>
<dbReference type="PANTHER" id="PTHR28595:SF1">
    <property type="entry name" value="LARGE RIBOSOMAL SUBUNIT PROTEIN ML54"/>
    <property type="match status" value="1"/>
</dbReference>
<keyword evidence="4" id="KW-0496">Mitochondrion</keyword>